<protein>
    <submittedName>
        <fullName evidence="1">Uncharacterized protein</fullName>
    </submittedName>
</protein>
<name>A0AC59Z891_RANTA</name>
<reference evidence="1" key="1">
    <citation type="submission" date="2023-05" db="EMBL/GenBank/DDBJ databases">
        <authorList>
            <consortium name="ELIXIR-Norway"/>
        </authorList>
    </citation>
    <scope>NUCLEOTIDE SEQUENCE</scope>
</reference>
<dbReference type="EMBL" id="OX596109">
    <property type="protein sequence ID" value="CAN0303832.1"/>
    <property type="molecule type" value="Genomic_DNA"/>
</dbReference>
<dbReference type="Proteomes" id="UP001162501">
    <property type="component" value="Chromosome 25"/>
</dbReference>
<evidence type="ECO:0000313" key="2">
    <source>
        <dbReference type="Proteomes" id="UP001162501"/>
    </source>
</evidence>
<accession>A0AC59Z891</accession>
<sequence length="108" mass="12567">MSSIDLLYCSESENVYQVVAEPSQDTENKLELLTQNWERFVAKANLPREEGEALHEYLNRLKTNLSGKDPETLKEDQLDRRKVLEEFPVMKQDLEEDTEKNPCFCGQS</sequence>
<gene>
    <name evidence="1" type="ORF">MRATA1EN22A_LOCUS15275</name>
</gene>
<proteinExistence type="predicted"/>
<evidence type="ECO:0000313" key="1">
    <source>
        <dbReference type="EMBL" id="CAN0303832.1"/>
    </source>
</evidence>
<reference evidence="1" key="2">
    <citation type="submission" date="2025-03" db="EMBL/GenBank/DDBJ databases">
        <authorList>
            <consortium name="ELIXIR-Norway"/>
            <consortium name="Elixir Norway"/>
        </authorList>
    </citation>
    <scope>NUCLEOTIDE SEQUENCE</scope>
</reference>
<organism evidence="1 2">
    <name type="scientific">Rangifer tarandus platyrhynchus</name>
    <name type="common">Svalbard reindeer</name>
    <dbReference type="NCBI Taxonomy" id="3082113"/>
    <lineage>
        <taxon>Eukaryota</taxon>
        <taxon>Metazoa</taxon>
        <taxon>Chordata</taxon>
        <taxon>Craniata</taxon>
        <taxon>Vertebrata</taxon>
        <taxon>Euteleostomi</taxon>
        <taxon>Mammalia</taxon>
        <taxon>Eutheria</taxon>
        <taxon>Laurasiatheria</taxon>
        <taxon>Artiodactyla</taxon>
        <taxon>Ruminantia</taxon>
        <taxon>Pecora</taxon>
        <taxon>Cervidae</taxon>
        <taxon>Odocoileinae</taxon>
        <taxon>Rangifer</taxon>
    </lineage>
</organism>